<name>A0ABT9FMT6_9BACL</name>
<organism evidence="1 2">
    <name type="scientific">Paenibacillus zeirhizosphaerae</name>
    <dbReference type="NCBI Taxonomy" id="2987519"/>
    <lineage>
        <taxon>Bacteria</taxon>
        <taxon>Bacillati</taxon>
        <taxon>Bacillota</taxon>
        <taxon>Bacilli</taxon>
        <taxon>Bacillales</taxon>
        <taxon>Paenibacillaceae</taxon>
        <taxon>Paenibacillus</taxon>
    </lineage>
</organism>
<keyword evidence="2" id="KW-1185">Reference proteome</keyword>
<gene>
    <name evidence="1" type="ORF">OIN60_04450</name>
</gene>
<reference evidence="1 2" key="1">
    <citation type="submission" date="2022-10" db="EMBL/GenBank/DDBJ databases">
        <title>Paenibacillus description and whole genome data of maize root bacterial community.</title>
        <authorList>
            <person name="Marton D."/>
            <person name="Farkas M."/>
            <person name="Cserhati M."/>
        </authorList>
    </citation>
    <scope>NUCLEOTIDE SEQUENCE [LARGE SCALE GENOMIC DNA]</scope>
    <source>
        <strain evidence="1 2">P96</strain>
    </source>
</reference>
<dbReference type="Proteomes" id="UP001241848">
    <property type="component" value="Unassembled WGS sequence"/>
</dbReference>
<accession>A0ABT9FMT6</accession>
<proteinExistence type="predicted"/>
<evidence type="ECO:0000313" key="1">
    <source>
        <dbReference type="EMBL" id="MDP4096037.1"/>
    </source>
</evidence>
<dbReference type="EMBL" id="JAPCKK010000010">
    <property type="protein sequence ID" value="MDP4096037.1"/>
    <property type="molecule type" value="Genomic_DNA"/>
</dbReference>
<comment type="caution">
    <text evidence="1">The sequence shown here is derived from an EMBL/GenBank/DDBJ whole genome shotgun (WGS) entry which is preliminary data.</text>
</comment>
<protein>
    <submittedName>
        <fullName evidence="1">Uncharacterized protein</fullName>
    </submittedName>
</protein>
<sequence>MKIIGTNENESKGPGEMLKKIIGDYGISPESLSSIWNVNLK</sequence>
<evidence type="ECO:0000313" key="2">
    <source>
        <dbReference type="Proteomes" id="UP001241848"/>
    </source>
</evidence>
<dbReference type="RefSeq" id="WP_305753666.1">
    <property type="nucleotide sequence ID" value="NZ_JAPCKK010000010.1"/>
</dbReference>